<feature type="region of interest" description="Disordered" evidence="2">
    <location>
        <begin position="1"/>
        <end position="36"/>
    </location>
</feature>
<dbReference type="EMBL" id="JBIMZQ010000002">
    <property type="protein sequence ID" value="KAL3673434.1"/>
    <property type="molecule type" value="Genomic_DNA"/>
</dbReference>
<feature type="domain" description="RING-type" evidence="3">
    <location>
        <begin position="148"/>
        <end position="217"/>
    </location>
</feature>
<dbReference type="Gene3D" id="3.30.40.10">
    <property type="entry name" value="Zinc/RING finger domain, C3HC4 (zinc finger)"/>
    <property type="match status" value="1"/>
</dbReference>
<evidence type="ECO:0000256" key="1">
    <source>
        <dbReference type="PROSITE-ProRule" id="PRU00175"/>
    </source>
</evidence>
<protein>
    <recommendedName>
        <fullName evidence="3">RING-type domain-containing protein</fullName>
    </recommendedName>
</protein>
<keyword evidence="1" id="KW-0479">Metal-binding</keyword>
<name>A0ABD3G6H9_9STRA</name>
<keyword evidence="1" id="KW-0862">Zinc</keyword>
<evidence type="ECO:0000313" key="5">
    <source>
        <dbReference type="Proteomes" id="UP001632037"/>
    </source>
</evidence>
<gene>
    <name evidence="4" type="ORF">V7S43_001145</name>
</gene>
<dbReference type="GO" id="GO:0008270">
    <property type="term" value="F:zinc ion binding"/>
    <property type="evidence" value="ECO:0007669"/>
    <property type="project" value="UniProtKB-KW"/>
</dbReference>
<dbReference type="Proteomes" id="UP001632037">
    <property type="component" value="Unassembled WGS sequence"/>
</dbReference>
<keyword evidence="1" id="KW-0863">Zinc-finger</keyword>
<dbReference type="SUPFAM" id="SSF57850">
    <property type="entry name" value="RING/U-box"/>
    <property type="match status" value="1"/>
</dbReference>
<keyword evidence="5" id="KW-1185">Reference proteome</keyword>
<feature type="compositionally biased region" description="Acidic residues" evidence="2">
    <location>
        <begin position="21"/>
        <end position="36"/>
    </location>
</feature>
<dbReference type="InterPro" id="IPR013083">
    <property type="entry name" value="Znf_RING/FYVE/PHD"/>
</dbReference>
<accession>A0ABD3G6H9</accession>
<sequence length="225" mass="25573">MGQHCSCLEHPPKYQRRQSDDLDTVDMERGDDDSDQELEVIVDSQESHELLGARPRTNSVGRSNQRGVLKRTGSTVTAGIMADVNEEEEEEKETEEQHMRRTLSMGLMGLDADHHPTPSPRPEELSRLLRSYQEVTGVVDEGQLDLECIMCLDTFSEVSAGFGWCSLASDLILFVWVPTQNNPKVRTLCNCGMNRTNFHMSCLLEWLNRDANCPVCREYLFFEDS</sequence>
<evidence type="ECO:0000313" key="4">
    <source>
        <dbReference type="EMBL" id="KAL3673434.1"/>
    </source>
</evidence>
<proteinExistence type="predicted"/>
<dbReference type="InterPro" id="IPR001841">
    <property type="entry name" value="Znf_RING"/>
</dbReference>
<organism evidence="4 5">
    <name type="scientific">Phytophthora oleae</name>
    <dbReference type="NCBI Taxonomy" id="2107226"/>
    <lineage>
        <taxon>Eukaryota</taxon>
        <taxon>Sar</taxon>
        <taxon>Stramenopiles</taxon>
        <taxon>Oomycota</taxon>
        <taxon>Peronosporomycetes</taxon>
        <taxon>Peronosporales</taxon>
        <taxon>Peronosporaceae</taxon>
        <taxon>Phytophthora</taxon>
    </lineage>
</organism>
<reference evidence="4 5" key="1">
    <citation type="submission" date="2024-09" db="EMBL/GenBank/DDBJ databases">
        <title>Genome sequencing and assembly of Phytophthora oleae, isolate VK10A, causative agent of rot of olive drupes.</title>
        <authorList>
            <person name="Conti Taguali S."/>
            <person name="Riolo M."/>
            <person name="La Spada F."/>
            <person name="Cacciola S.O."/>
            <person name="Dionisio G."/>
        </authorList>
    </citation>
    <scope>NUCLEOTIDE SEQUENCE [LARGE SCALE GENOMIC DNA]</scope>
    <source>
        <strain evidence="4 5">VK10A</strain>
    </source>
</reference>
<dbReference type="AlphaFoldDB" id="A0ABD3G6H9"/>
<comment type="caution">
    <text evidence="4">The sequence shown here is derived from an EMBL/GenBank/DDBJ whole genome shotgun (WGS) entry which is preliminary data.</text>
</comment>
<evidence type="ECO:0000259" key="3">
    <source>
        <dbReference type="PROSITE" id="PS50089"/>
    </source>
</evidence>
<dbReference type="PROSITE" id="PS50089">
    <property type="entry name" value="ZF_RING_2"/>
    <property type="match status" value="1"/>
</dbReference>
<evidence type="ECO:0000256" key="2">
    <source>
        <dbReference type="SAM" id="MobiDB-lite"/>
    </source>
</evidence>